<keyword evidence="1" id="KW-0472">Membrane</keyword>
<feature type="transmembrane region" description="Helical" evidence="1">
    <location>
        <begin position="20"/>
        <end position="39"/>
    </location>
</feature>
<keyword evidence="4" id="KW-1185">Reference proteome</keyword>
<gene>
    <name evidence="3" type="ORF">A9C19_01535</name>
</gene>
<dbReference type="OrthoDB" id="2852535at2"/>
<keyword evidence="1" id="KW-1133">Transmembrane helix</keyword>
<reference evidence="3 4" key="1">
    <citation type="journal article" date="2016" name="Sci. Rep.">
        <title>Complete genome sequence and transcriptomic analysis of a novel marine strain Bacillus weihaiensis reveals the mechanism of brown algae degradation.</title>
        <authorList>
            <person name="Zhu Y."/>
            <person name="Chen P."/>
            <person name="Bao Y."/>
            <person name="Men Y."/>
            <person name="Zeng Y."/>
            <person name="Yang J."/>
            <person name="Sun J."/>
            <person name="Sun Y."/>
        </authorList>
    </citation>
    <scope>NUCLEOTIDE SEQUENCE [LARGE SCALE GENOMIC DNA]</scope>
    <source>
        <strain evidence="3 4">Alg07</strain>
    </source>
</reference>
<evidence type="ECO:0000256" key="1">
    <source>
        <dbReference type="SAM" id="Phobius"/>
    </source>
</evidence>
<sequence length="260" mass="30110">METIFNQVFWLWVPLAFLPIWLRIAIVTYIGIILARPIVVRLTPLLIHWGSIFFKKAVEYLSYPLMVLFHKQLEKRRSNHDYSIPTWIETSEDVCAALIKGFEKLEVRTQKRTRNKARFKKVFRLAALVLAVLLPLAILNNPTTSYSQSWQNFETWITQEKVEKQLGYDLTKLQATITYKVDEASSKLTKKKLTLSETYKAEGGNIRSEPSLNGKIISSIKQDESVTYLNEQQTDDRGITWLKVETNQGKVGWISDKIVE</sequence>
<keyword evidence="1" id="KW-0812">Transmembrane</keyword>
<dbReference type="InterPro" id="IPR003646">
    <property type="entry name" value="SH3-like_bac-type"/>
</dbReference>
<evidence type="ECO:0000313" key="4">
    <source>
        <dbReference type="Proteomes" id="UP000181936"/>
    </source>
</evidence>
<feature type="transmembrane region" description="Helical" evidence="1">
    <location>
        <begin position="122"/>
        <end position="139"/>
    </location>
</feature>
<evidence type="ECO:0000313" key="3">
    <source>
        <dbReference type="EMBL" id="APH03538.1"/>
    </source>
</evidence>
<dbReference type="AlphaFoldDB" id="A0A1L3MMF4"/>
<dbReference type="PROSITE" id="PS51781">
    <property type="entry name" value="SH3B"/>
    <property type="match status" value="1"/>
</dbReference>
<protein>
    <recommendedName>
        <fullName evidence="2">SH3b domain-containing protein</fullName>
    </recommendedName>
</protein>
<dbReference type="Gene3D" id="2.30.30.40">
    <property type="entry name" value="SH3 Domains"/>
    <property type="match status" value="1"/>
</dbReference>
<dbReference type="EMBL" id="CP016020">
    <property type="protein sequence ID" value="APH03538.1"/>
    <property type="molecule type" value="Genomic_DNA"/>
</dbReference>
<accession>A0A1L3MMF4</accession>
<dbReference type="SMART" id="SM00287">
    <property type="entry name" value="SH3b"/>
    <property type="match status" value="1"/>
</dbReference>
<proteinExistence type="predicted"/>
<dbReference type="Pfam" id="PF08239">
    <property type="entry name" value="SH3_3"/>
    <property type="match status" value="1"/>
</dbReference>
<evidence type="ECO:0000259" key="2">
    <source>
        <dbReference type="PROSITE" id="PS51781"/>
    </source>
</evidence>
<organism evidence="3 4">
    <name type="scientific">Bacillus weihaiensis</name>
    <dbReference type="NCBI Taxonomy" id="1547283"/>
    <lineage>
        <taxon>Bacteria</taxon>
        <taxon>Bacillati</taxon>
        <taxon>Bacillota</taxon>
        <taxon>Bacilli</taxon>
        <taxon>Bacillales</taxon>
        <taxon>Bacillaceae</taxon>
        <taxon>Bacillus</taxon>
    </lineage>
</organism>
<dbReference type="KEGG" id="bwh:A9C19_01535"/>
<dbReference type="RefSeq" id="WP_072578328.1">
    <property type="nucleotide sequence ID" value="NZ_CP016020.1"/>
</dbReference>
<dbReference type="Proteomes" id="UP000181936">
    <property type="component" value="Chromosome"/>
</dbReference>
<feature type="domain" description="SH3b" evidence="2">
    <location>
        <begin position="194"/>
        <end position="260"/>
    </location>
</feature>
<name>A0A1L3MMF4_9BACI</name>